<organism evidence="1 2">
    <name type="scientific">Xenorhabdus poinarii G6</name>
    <dbReference type="NCBI Taxonomy" id="1354304"/>
    <lineage>
        <taxon>Bacteria</taxon>
        <taxon>Pseudomonadati</taxon>
        <taxon>Pseudomonadota</taxon>
        <taxon>Gammaproteobacteria</taxon>
        <taxon>Enterobacterales</taxon>
        <taxon>Morganellaceae</taxon>
        <taxon>Xenorhabdus</taxon>
    </lineage>
</organism>
<dbReference type="KEGG" id="xpo:XPG1_1410"/>
<dbReference type="InterPro" id="IPR054441">
    <property type="entry name" value="Gp28-like"/>
</dbReference>
<protein>
    <submittedName>
        <fullName evidence="1">Uncharacterized protein</fullName>
    </submittedName>
</protein>
<evidence type="ECO:0000313" key="1">
    <source>
        <dbReference type="EMBL" id="CDG21065.1"/>
    </source>
</evidence>
<dbReference type="Pfam" id="PF22755">
    <property type="entry name" value="E217_gp28"/>
    <property type="match status" value="1"/>
</dbReference>
<name>A0A068R4L5_9GAMM</name>
<dbReference type="EMBL" id="FO704551">
    <property type="protein sequence ID" value="CDG21065.1"/>
    <property type="molecule type" value="Genomic_DNA"/>
</dbReference>
<evidence type="ECO:0000313" key="2">
    <source>
        <dbReference type="Proteomes" id="UP000032735"/>
    </source>
</evidence>
<dbReference type="AlphaFoldDB" id="A0A068R4L5"/>
<reference evidence="1 2" key="1">
    <citation type="submission" date="2013-07" db="EMBL/GenBank/DDBJ databases">
        <authorList>
            <person name="Genoscope - CEA"/>
        </authorList>
    </citation>
    <scope>NUCLEOTIDE SEQUENCE [LARGE SCALE GENOMIC DNA]</scope>
    <source>
        <strain evidence="1 2">G6</strain>
    </source>
</reference>
<accession>A0A068R4L5</accession>
<sequence length="123" mass="14383">MMFGNLHRIASRYIPQQTVLWYRFKSRTPDDLGNEQNEYYEPIEIRGSWQAVDTQDTQSMGFDASQVYRRFYTSHDIKAIQRGTSPDYLVVNGKKYDVMGDADWYEQDGWKSVICIEAGTYDG</sequence>
<proteinExistence type="predicted"/>
<dbReference type="HOGENOM" id="CLU_2023181_0_0_6"/>
<keyword evidence="2" id="KW-1185">Reference proteome</keyword>
<dbReference type="STRING" id="1354304.XPG1_1410"/>
<gene>
    <name evidence="1" type="ORF">XPG1_1410</name>
</gene>
<dbReference type="Proteomes" id="UP000032735">
    <property type="component" value="Chromosome"/>
</dbReference>